<dbReference type="HAMAP" id="MF_00250">
    <property type="entry name" value="RNApol_arch_Rpo10"/>
    <property type="match status" value="1"/>
</dbReference>
<evidence type="ECO:0000256" key="4">
    <source>
        <dbReference type="ARBA" id="ARBA00022833"/>
    </source>
</evidence>
<dbReference type="NCBIfam" id="NF003089">
    <property type="entry name" value="PRK04016.1"/>
    <property type="match status" value="1"/>
</dbReference>
<keyword evidence="6 7" id="KW-0808">Transferase</keyword>
<dbReference type="PANTHER" id="PTHR23431">
    <property type="entry name" value="DNA-DIRECTED RNA POLYMERASES I, II, AND III SUBUNIT RPABC5 FAMILY MEMBER"/>
    <property type="match status" value="1"/>
</dbReference>
<keyword evidence="3 6" id="KW-0479">Metal-binding</keyword>
<dbReference type="PANTHER" id="PTHR23431:SF3">
    <property type="entry name" value="DNA-DIRECTED RNA POLYMERASES I, II, AND III SUBUNIT RPABC5"/>
    <property type="match status" value="1"/>
</dbReference>
<dbReference type="InterPro" id="IPR023580">
    <property type="entry name" value="RNA_pol_su_RPB10"/>
</dbReference>
<reference evidence="7 8" key="1">
    <citation type="submission" date="2023-09" db="EMBL/GenBank/DDBJ databases">
        <authorList>
            <person name="Golyshina O.V."/>
            <person name="Lunev E.A."/>
            <person name="Bargiela R."/>
            <person name="Gaines M.C."/>
            <person name="Daum B."/>
            <person name="Bale N.J."/>
            <person name="Koenen M."/>
            <person name="Sinninghe Damst J.S."/>
            <person name="Yakimov M."/>
            <person name="Golyshin P.N."/>
        </authorList>
    </citation>
    <scope>NUCLEOTIDE SEQUENCE [LARGE SCALE GENOMIC DNA]</scope>
    <source>
        <strain evidence="7 8">M1</strain>
    </source>
</reference>
<comment type="subcellular location">
    <subcellularLocation>
        <location evidence="6">Cytoplasm</location>
    </subcellularLocation>
</comment>
<dbReference type="GO" id="GO:0003899">
    <property type="term" value="F:DNA-directed RNA polymerase activity"/>
    <property type="evidence" value="ECO:0007669"/>
    <property type="project" value="UniProtKB-UniRule"/>
</dbReference>
<feature type="binding site" evidence="6">
    <location>
        <position position="7"/>
    </location>
    <ligand>
        <name>Zn(2+)</name>
        <dbReference type="ChEBI" id="CHEBI:29105"/>
    </ligand>
</feature>
<evidence type="ECO:0000256" key="2">
    <source>
        <dbReference type="ARBA" id="ARBA00022695"/>
    </source>
</evidence>
<gene>
    <name evidence="6" type="primary">rpo10</name>
    <name evidence="6" type="synonym">rpoN</name>
    <name evidence="7" type="ORF">OXIME_000306</name>
</gene>
<evidence type="ECO:0000256" key="1">
    <source>
        <dbReference type="ARBA" id="ARBA00022478"/>
    </source>
</evidence>
<dbReference type="GeneID" id="95967030"/>
<dbReference type="InterPro" id="IPR000268">
    <property type="entry name" value="RPABC5/Rpb10"/>
</dbReference>
<dbReference type="PIRSF" id="PIRSF005653">
    <property type="entry name" value="RNA_pol_N/8_sub"/>
    <property type="match status" value="1"/>
</dbReference>
<protein>
    <recommendedName>
        <fullName evidence="6">DNA-directed RNA polymerase subunit Rpo10</fullName>
        <ecNumber evidence="6">2.7.7.6</ecNumber>
    </recommendedName>
    <alternativeName>
        <fullName evidence="6">DNA-directed RNA polymerase subunit N</fullName>
    </alternativeName>
</protein>
<dbReference type="SUPFAM" id="SSF46924">
    <property type="entry name" value="RNA polymerase subunit RPB10"/>
    <property type="match status" value="1"/>
</dbReference>
<comment type="catalytic activity">
    <reaction evidence="6">
        <text>RNA(n) + a ribonucleoside 5'-triphosphate = RNA(n+1) + diphosphate</text>
        <dbReference type="Rhea" id="RHEA:21248"/>
        <dbReference type="Rhea" id="RHEA-COMP:14527"/>
        <dbReference type="Rhea" id="RHEA-COMP:17342"/>
        <dbReference type="ChEBI" id="CHEBI:33019"/>
        <dbReference type="ChEBI" id="CHEBI:61557"/>
        <dbReference type="ChEBI" id="CHEBI:140395"/>
        <dbReference type="EC" id="2.7.7.6"/>
    </reaction>
</comment>
<comment type="similarity">
    <text evidence="6">Belongs to the archaeal Rpo10/eukaryotic RPB10 RNA polymerase subunit family.</text>
</comment>
<keyword evidence="4 6" id="KW-0862">Zinc</keyword>
<dbReference type="GO" id="GO:0005737">
    <property type="term" value="C:cytoplasm"/>
    <property type="evidence" value="ECO:0007669"/>
    <property type="project" value="UniProtKB-SubCell"/>
</dbReference>
<dbReference type="EMBL" id="CP133772">
    <property type="protein sequence ID" value="WYX99763.1"/>
    <property type="molecule type" value="Genomic_DNA"/>
</dbReference>
<evidence type="ECO:0000256" key="6">
    <source>
        <dbReference type="HAMAP-Rule" id="MF_00250"/>
    </source>
</evidence>
<evidence type="ECO:0000256" key="3">
    <source>
        <dbReference type="ARBA" id="ARBA00022723"/>
    </source>
</evidence>
<comment type="cofactor">
    <cofactor evidence="6">
        <name>Zn(2+)</name>
        <dbReference type="ChEBI" id="CHEBI:29105"/>
    </cofactor>
    <text evidence="6">Binds 1 zinc ion.</text>
</comment>
<evidence type="ECO:0000313" key="7">
    <source>
        <dbReference type="EMBL" id="WYX99763.1"/>
    </source>
</evidence>
<keyword evidence="8" id="KW-1185">Reference proteome</keyword>
<dbReference type="RefSeq" id="WP_393971725.1">
    <property type="nucleotide sequence ID" value="NZ_CP133772.1"/>
</dbReference>
<dbReference type="PROSITE" id="PS01112">
    <property type="entry name" value="RNA_POL_N_8KD"/>
    <property type="match status" value="1"/>
</dbReference>
<feature type="binding site" evidence="6">
    <location>
        <position position="53"/>
    </location>
    <ligand>
        <name>Zn(2+)</name>
        <dbReference type="ChEBI" id="CHEBI:29105"/>
    </ligand>
</feature>
<comment type="function">
    <text evidence="6">DNA-dependent RNA polymerase (RNAP) catalyzes the transcription of DNA into RNA using the four ribonucleoside triphosphates as substrates.</text>
</comment>
<organism evidence="7 8">
    <name type="scientific">Oxyplasma meridianum</name>
    <dbReference type="NCBI Taxonomy" id="3073602"/>
    <lineage>
        <taxon>Archaea</taxon>
        <taxon>Methanobacteriati</taxon>
        <taxon>Thermoplasmatota</taxon>
        <taxon>Thermoplasmata</taxon>
        <taxon>Thermoplasmatales</taxon>
        <taxon>Thermoplasmataceae</taxon>
        <taxon>Oxyplasma</taxon>
    </lineage>
</organism>
<dbReference type="AlphaFoldDB" id="A0AAX4NF94"/>
<dbReference type="GO" id="GO:0008270">
    <property type="term" value="F:zinc ion binding"/>
    <property type="evidence" value="ECO:0007669"/>
    <property type="project" value="UniProtKB-UniRule"/>
</dbReference>
<feature type="binding site" evidence="6">
    <location>
        <position position="54"/>
    </location>
    <ligand>
        <name>Zn(2+)</name>
        <dbReference type="ChEBI" id="CHEBI:29105"/>
    </ligand>
</feature>
<keyword evidence="6" id="KW-0963">Cytoplasm</keyword>
<keyword evidence="5 6" id="KW-0804">Transcription</keyword>
<sequence>MIIPVRCFSCGKVVASDYVKYMDQIKEIRSSGREVTPEETSNILDDLHVERYCCRRMILSHTDLIDEILPFS</sequence>
<accession>A0AAX4NF94</accession>
<keyword evidence="2 6" id="KW-0548">Nucleotidyltransferase</keyword>
<keyword evidence="1 6" id="KW-0240">DNA-directed RNA polymerase</keyword>
<feature type="binding site" evidence="6">
    <location>
        <position position="10"/>
    </location>
    <ligand>
        <name>Zn(2+)</name>
        <dbReference type="ChEBI" id="CHEBI:29105"/>
    </ligand>
</feature>
<dbReference type="Gene3D" id="1.10.10.60">
    <property type="entry name" value="Homeodomain-like"/>
    <property type="match status" value="1"/>
</dbReference>
<evidence type="ECO:0000256" key="5">
    <source>
        <dbReference type="ARBA" id="ARBA00023163"/>
    </source>
</evidence>
<dbReference type="InterPro" id="IPR020789">
    <property type="entry name" value="RNA_pol_suN_Zn-BS"/>
</dbReference>
<dbReference type="GO" id="GO:0003677">
    <property type="term" value="F:DNA binding"/>
    <property type="evidence" value="ECO:0007669"/>
    <property type="project" value="InterPro"/>
</dbReference>
<comment type="subunit">
    <text evidence="6">Part of the RNA polymerase complex.</text>
</comment>
<evidence type="ECO:0000313" key="8">
    <source>
        <dbReference type="Proteomes" id="UP001451606"/>
    </source>
</evidence>
<dbReference type="KEGG" id="omr:OXIME_000306"/>
<proteinExistence type="inferred from homology"/>
<dbReference type="Proteomes" id="UP001451606">
    <property type="component" value="Chromosome"/>
</dbReference>
<dbReference type="Pfam" id="PF01194">
    <property type="entry name" value="RNA_pol_N"/>
    <property type="match status" value="1"/>
</dbReference>
<dbReference type="EC" id="2.7.7.6" evidence="6"/>
<dbReference type="GO" id="GO:0042797">
    <property type="term" value="P:tRNA transcription by RNA polymerase III"/>
    <property type="evidence" value="ECO:0007669"/>
    <property type="project" value="TreeGrafter"/>
</dbReference>
<dbReference type="GO" id="GO:0000428">
    <property type="term" value="C:DNA-directed RNA polymerase complex"/>
    <property type="evidence" value="ECO:0007669"/>
    <property type="project" value="UniProtKB-KW"/>
</dbReference>
<dbReference type="GO" id="GO:0006360">
    <property type="term" value="P:transcription by RNA polymerase I"/>
    <property type="evidence" value="ECO:0007669"/>
    <property type="project" value="TreeGrafter"/>
</dbReference>
<name>A0AAX4NF94_9ARCH</name>
<dbReference type="GO" id="GO:0006366">
    <property type="term" value="P:transcription by RNA polymerase II"/>
    <property type="evidence" value="ECO:0007669"/>
    <property type="project" value="TreeGrafter"/>
</dbReference>